<dbReference type="OrthoDB" id="5913609at2759"/>
<accession>A0A7J8UY70</accession>
<evidence type="ECO:0000313" key="1">
    <source>
        <dbReference type="EMBL" id="MBA0655174.1"/>
    </source>
</evidence>
<dbReference type="EMBL" id="JABFAB010000008">
    <property type="protein sequence ID" value="MBA0655174.1"/>
    <property type="molecule type" value="Genomic_DNA"/>
</dbReference>
<dbReference type="AlphaFoldDB" id="A0A7J8UY70"/>
<evidence type="ECO:0000313" key="2">
    <source>
        <dbReference type="Proteomes" id="UP000593573"/>
    </source>
</evidence>
<proteinExistence type="predicted"/>
<reference evidence="1 2" key="1">
    <citation type="journal article" date="2019" name="Genome Biol. Evol.">
        <title>Insights into the evolution of the New World diploid cottons (Gossypium, subgenus Houzingenia) based on genome sequencing.</title>
        <authorList>
            <person name="Grover C.E."/>
            <person name="Arick M.A. 2nd"/>
            <person name="Thrash A."/>
            <person name="Conover J.L."/>
            <person name="Sanders W.S."/>
            <person name="Peterson D.G."/>
            <person name="Frelichowski J.E."/>
            <person name="Scheffler J.A."/>
            <person name="Scheffler B.E."/>
            <person name="Wendel J.F."/>
        </authorList>
    </citation>
    <scope>NUCLEOTIDE SEQUENCE [LARGE SCALE GENOMIC DNA]</scope>
    <source>
        <strain evidence="1">57</strain>
        <tissue evidence="1">Leaf</tissue>
    </source>
</reference>
<sequence>MEIQINFQRLLLWHLMILLGLLLHYQWEVTAMGVAL</sequence>
<gene>
    <name evidence="1" type="ORF">Goklo_007687</name>
</gene>
<name>A0A7J8UY70_9ROSI</name>
<dbReference type="Proteomes" id="UP000593573">
    <property type="component" value="Unassembled WGS sequence"/>
</dbReference>
<organism evidence="1 2">
    <name type="scientific">Gossypium klotzschianum</name>
    <dbReference type="NCBI Taxonomy" id="34286"/>
    <lineage>
        <taxon>Eukaryota</taxon>
        <taxon>Viridiplantae</taxon>
        <taxon>Streptophyta</taxon>
        <taxon>Embryophyta</taxon>
        <taxon>Tracheophyta</taxon>
        <taxon>Spermatophyta</taxon>
        <taxon>Magnoliopsida</taxon>
        <taxon>eudicotyledons</taxon>
        <taxon>Gunneridae</taxon>
        <taxon>Pentapetalae</taxon>
        <taxon>rosids</taxon>
        <taxon>malvids</taxon>
        <taxon>Malvales</taxon>
        <taxon>Malvaceae</taxon>
        <taxon>Malvoideae</taxon>
        <taxon>Gossypium</taxon>
    </lineage>
</organism>
<comment type="caution">
    <text evidence="1">The sequence shown here is derived from an EMBL/GenBank/DDBJ whole genome shotgun (WGS) entry which is preliminary data.</text>
</comment>
<keyword evidence="2" id="KW-1185">Reference proteome</keyword>
<protein>
    <submittedName>
        <fullName evidence="1">Uncharacterized protein</fullName>
    </submittedName>
</protein>